<evidence type="ECO:0000313" key="2">
    <source>
        <dbReference type="EMBL" id="KAF2721837.1"/>
    </source>
</evidence>
<reference evidence="2" key="1">
    <citation type="journal article" date="2020" name="Stud. Mycol.">
        <title>101 Dothideomycetes genomes: a test case for predicting lifestyles and emergence of pathogens.</title>
        <authorList>
            <person name="Haridas S."/>
            <person name="Albert R."/>
            <person name="Binder M."/>
            <person name="Bloem J."/>
            <person name="Labutti K."/>
            <person name="Salamov A."/>
            <person name="Andreopoulos B."/>
            <person name="Baker S."/>
            <person name="Barry K."/>
            <person name="Bills G."/>
            <person name="Bluhm B."/>
            <person name="Cannon C."/>
            <person name="Castanera R."/>
            <person name="Culley D."/>
            <person name="Daum C."/>
            <person name="Ezra D."/>
            <person name="Gonzalez J."/>
            <person name="Henrissat B."/>
            <person name="Kuo A."/>
            <person name="Liang C."/>
            <person name="Lipzen A."/>
            <person name="Lutzoni F."/>
            <person name="Magnuson J."/>
            <person name="Mondo S."/>
            <person name="Nolan M."/>
            <person name="Ohm R."/>
            <person name="Pangilinan J."/>
            <person name="Park H.-J."/>
            <person name="Ramirez L."/>
            <person name="Alfaro M."/>
            <person name="Sun H."/>
            <person name="Tritt A."/>
            <person name="Yoshinaga Y."/>
            <person name="Zwiers L.-H."/>
            <person name="Turgeon B."/>
            <person name="Goodwin S."/>
            <person name="Spatafora J."/>
            <person name="Crous P."/>
            <person name="Grigoriev I."/>
        </authorList>
    </citation>
    <scope>NUCLEOTIDE SEQUENCE</scope>
    <source>
        <strain evidence="2">CBS 116435</strain>
    </source>
</reference>
<dbReference type="EMBL" id="MU003787">
    <property type="protein sequence ID" value="KAF2721837.1"/>
    <property type="molecule type" value="Genomic_DNA"/>
</dbReference>
<feature type="compositionally biased region" description="Basic and acidic residues" evidence="1">
    <location>
        <begin position="191"/>
        <end position="205"/>
    </location>
</feature>
<feature type="region of interest" description="Disordered" evidence="1">
    <location>
        <begin position="185"/>
        <end position="205"/>
    </location>
</feature>
<organism evidence="2 3">
    <name type="scientific">Polychaeton citri CBS 116435</name>
    <dbReference type="NCBI Taxonomy" id="1314669"/>
    <lineage>
        <taxon>Eukaryota</taxon>
        <taxon>Fungi</taxon>
        <taxon>Dikarya</taxon>
        <taxon>Ascomycota</taxon>
        <taxon>Pezizomycotina</taxon>
        <taxon>Dothideomycetes</taxon>
        <taxon>Dothideomycetidae</taxon>
        <taxon>Capnodiales</taxon>
        <taxon>Capnodiaceae</taxon>
        <taxon>Polychaeton</taxon>
    </lineage>
</organism>
<comment type="caution">
    <text evidence="2">The sequence shown here is derived from an EMBL/GenBank/DDBJ whole genome shotgun (WGS) entry which is preliminary data.</text>
</comment>
<accession>A0A9P4QBW5</accession>
<protein>
    <submittedName>
        <fullName evidence="2">Uncharacterized protein</fullName>
    </submittedName>
</protein>
<evidence type="ECO:0000313" key="3">
    <source>
        <dbReference type="Proteomes" id="UP000799441"/>
    </source>
</evidence>
<dbReference type="Proteomes" id="UP000799441">
    <property type="component" value="Unassembled WGS sequence"/>
</dbReference>
<keyword evidence="3" id="KW-1185">Reference proteome</keyword>
<dbReference type="AlphaFoldDB" id="A0A9P4QBW5"/>
<evidence type="ECO:0000256" key="1">
    <source>
        <dbReference type="SAM" id="MobiDB-lite"/>
    </source>
</evidence>
<gene>
    <name evidence="2" type="ORF">K431DRAFT_64606</name>
</gene>
<name>A0A9P4QBW5_9PEZI</name>
<sequence length="252" mass="28650">MTELLEVVSYALPLANARRGDVRPAPRVHLIDQGAHLSSRVQSIRSRAISNLHAMKRISCQRRSSVMRFPDDQIATPRHCTSNGACHQAPQTYYLRTMRTPFMQFKYQEVLEIFSNRQLLLPSFDAPWHDTFYLSRTIMHDTHPSIKGIETLALHGASAIYRICRAFATAATVFGACNETLKPNRQVSESSQRDRHGDLRSVTDDKADVTPISRNTLDVQYLTAQALEGYKSYSTYCRCWTIRHMCVSGNVQ</sequence>
<proteinExistence type="predicted"/>